<dbReference type="PROSITE" id="PS51375">
    <property type="entry name" value="PPR"/>
    <property type="match status" value="1"/>
</dbReference>
<dbReference type="InterPro" id="IPR002885">
    <property type="entry name" value="PPR_rpt"/>
</dbReference>
<evidence type="ECO:0000256" key="2">
    <source>
        <dbReference type="PROSITE-ProRule" id="PRU00708"/>
    </source>
</evidence>
<evidence type="ECO:0000313" key="4">
    <source>
        <dbReference type="Proteomes" id="UP001370490"/>
    </source>
</evidence>
<sequence>MRVRSYATRNAMMTETGVSTHGFIEKTIYGPENDVFIDAALVDMYSECGCLDSAVAIFDRMRRTNIWTWTAIITGLAFHGKGSGALELLHSTESYGTKLNKVTFTSLLSACCHGGLVEEGLHLFYEMENRFFVVPRSQHYGCMVDFHRRAGHLEEAYEFIMSRPVDPDAVLWTLLGRSIVQSDDSSEDYLASSNIYASKIDGRRLRQLEM</sequence>
<dbReference type="Pfam" id="PF13041">
    <property type="entry name" value="PPR_2"/>
    <property type="match status" value="1"/>
</dbReference>
<evidence type="ECO:0000313" key="3">
    <source>
        <dbReference type="EMBL" id="KAK6911389.1"/>
    </source>
</evidence>
<dbReference type="GO" id="GO:0009451">
    <property type="term" value="P:RNA modification"/>
    <property type="evidence" value="ECO:0007669"/>
    <property type="project" value="InterPro"/>
</dbReference>
<protein>
    <submittedName>
        <fullName evidence="3">Pentatricopeptide repeat</fullName>
    </submittedName>
</protein>
<organism evidence="3 4">
    <name type="scientific">Dillenia turbinata</name>
    <dbReference type="NCBI Taxonomy" id="194707"/>
    <lineage>
        <taxon>Eukaryota</taxon>
        <taxon>Viridiplantae</taxon>
        <taxon>Streptophyta</taxon>
        <taxon>Embryophyta</taxon>
        <taxon>Tracheophyta</taxon>
        <taxon>Spermatophyta</taxon>
        <taxon>Magnoliopsida</taxon>
        <taxon>eudicotyledons</taxon>
        <taxon>Gunneridae</taxon>
        <taxon>Pentapetalae</taxon>
        <taxon>Dilleniales</taxon>
        <taxon>Dilleniaceae</taxon>
        <taxon>Dillenia</taxon>
    </lineage>
</organism>
<dbReference type="NCBIfam" id="TIGR00756">
    <property type="entry name" value="PPR"/>
    <property type="match status" value="1"/>
</dbReference>
<dbReference type="InterPro" id="IPR011990">
    <property type="entry name" value="TPR-like_helical_dom_sf"/>
</dbReference>
<feature type="repeat" description="PPR" evidence="2">
    <location>
        <begin position="100"/>
        <end position="134"/>
    </location>
</feature>
<evidence type="ECO:0000256" key="1">
    <source>
        <dbReference type="ARBA" id="ARBA00022737"/>
    </source>
</evidence>
<dbReference type="GO" id="GO:0003723">
    <property type="term" value="F:RNA binding"/>
    <property type="evidence" value="ECO:0007669"/>
    <property type="project" value="InterPro"/>
</dbReference>
<gene>
    <name evidence="3" type="ORF">RJ641_023482</name>
</gene>
<dbReference type="Gene3D" id="1.25.40.10">
    <property type="entry name" value="Tetratricopeptide repeat domain"/>
    <property type="match status" value="1"/>
</dbReference>
<dbReference type="EMBL" id="JBAMMX010000028">
    <property type="protein sequence ID" value="KAK6911389.1"/>
    <property type="molecule type" value="Genomic_DNA"/>
</dbReference>
<dbReference type="FunFam" id="1.25.40.10:FF:000144">
    <property type="entry name" value="Pentatricopeptide repeat-containing protein, mitochondrial"/>
    <property type="match status" value="1"/>
</dbReference>
<dbReference type="InterPro" id="IPR046960">
    <property type="entry name" value="PPR_At4g14850-like_plant"/>
</dbReference>
<dbReference type="Pfam" id="PF01535">
    <property type="entry name" value="PPR"/>
    <property type="match status" value="1"/>
</dbReference>
<name>A0AAN8UEK8_9MAGN</name>
<dbReference type="PANTHER" id="PTHR47926">
    <property type="entry name" value="PENTATRICOPEPTIDE REPEAT-CONTAINING PROTEIN"/>
    <property type="match status" value="1"/>
</dbReference>
<proteinExistence type="predicted"/>
<dbReference type="Proteomes" id="UP001370490">
    <property type="component" value="Unassembled WGS sequence"/>
</dbReference>
<keyword evidence="4" id="KW-1185">Reference proteome</keyword>
<accession>A0AAN8UEK8</accession>
<dbReference type="AlphaFoldDB" id="A0AAN8UEK8"/>
<comment type="caution">
    <text evidence="3">The sequence shown here is derived from an EMBL/GenBank/DDBJ whole genome shotgun (WGS) entry which is preliminary data.</text>
</comment>
<dbReference type="PANTHER" id="PTHR47926:SF537">
    <property type="entry name" value="PENTACOTRIPEPTIDE-REPEAT REGION OF PRORP DOMAIN-CONTAINING PROTEIN"/>
    <property type="match status" value="1"/>
</dbReference>
<keyword evidence="1" id="KW-0677">Repeat</keyword>
<reference evidence="3 4" key="1">
    <citation type="submission" date="2023-12" db="EMBL/GenBank/DDBJ databases">
        <title>A high-quality genome assembly for Dillenia turbinata (Dilleniales).</title>
        <authorList>
            <person name="Chanderbali A."/>
        </authorList>
    </citation>
    <scope>NUCLEOTIDE SEQUENCE [LARGE SCALE GENOMIC DNA]</scope>
    <source>
        <strain evidence="3">LSX21</strain>
        <tissue evidence="3">Leaf</tissue>
    </source>
</reference>